<proteinExistence type="predicted"/>
<dbReference type="InterPro" id="IPR013785">
    <property type="entry name" value="Aldolase_TIM"/>
</dbReference>
<evidence type="ECO:0000313" key="2">
    <source>
        <dbReference type="EMBL" id="BDV32831.1"/>
    </source>
</evidence>
<sequence length="203" mass="21456">MSEDAPRLYLATPPLAEAHDFLPALENALSAGDVASLLIRLAGDDPRKNEDIVRALTPLAQEKGVAVLVEGSATVALRAKADGAHINGSGEELVDAVKRLSPKYIVGAGGFELRDDAMRAGELNVDYVLFEGEDLAGLIERVAWWAELFNTPCVARAGSLADIAPLAEAGADFVMLDDAVWRDKRGPAAAVAEALRLLEGTRA</sequence>
<protein>
    <submittedName>
        <fullName evidence="2">Thiamine phosphate synthase</fullName>
    </submittedName>
</protein>
<dbReference type="InterPro" id="IPR022998">
    <property type="entry name" value="ThiamineP_synth_TenI"/>
</dbReference>
<dbReference type="SUPFAM" id="SSF51391">
    <property type="entry name" value="Thiamin phosphate synthase"/>
    <property type="match status" value="1"/>
</dbReference>
<evidence type="ECO:0000259" key="1">
    <source>
        <dbReference type="Pfam" id="PF02581"/>
    </source>
</evidence>
<evidence type="ECO:0000313" key="3">
    <source>
        <dbReference type="Proteomes" id="UP001317629"/>
    </source>
</evidence>
<accession>A0ABN6VAK2</accession>
<dbReference type="Gene3D" id="3.20.20.70">
    <property type="entry name" value="Aldolase class I"/>
    <property type="match status" value="1"/>
</dbReference>
<dbReference type="RefSeq" id="WP_281930057.1">
    <property type="nucleotide sequence ID" value="NZ_AP027142.1"/>
</dbReference>
<feature type="domain" description="Thiamine phosphate synthase/TenI" evidence="1">
    <location>
        <begin position="8"/>
        <end position="176"/>
    </location>
</feature>
<dbReference type="Pfam" id="PF02581">
    <property type="entry name" value="TMP-TENI"/>
    <property type="match status" value="1"/>
</dbReference>
<dbReference type="InterPro" id="IPR036206">
    <property type="entry name" value="ThiamineP_synth_sf"/>
</dbReference>
<name>A0ABN6VAK2_9HYPH</name>
<dbReference type="EMBL" id="AP027142">
    <property type="protein sequence ID" value="BDV32831.1"/>
    <property type="molecule type" value="Genomic_DNA"/>
</dbReference>
<dbReference type="CDD" id="cd00564">
    <property type="entry name" value="TMP_TenI"/>
    <property type="match status" value="1"/>
</dbReference>
<keyword evidence="3" id="KW-1185">Reference proteome</keyword>
<organism evidence="2 3">
    <name type="scientific">Methylocystis iwaonis</name>
    <dbReference type="NCBI Taxonomy" id="2885079"/>
    <lineage>
        <taxon>Bacteria</taxon>
        <taxon>Pseudomonadati</taxon>
        <taxon>Pseudomonadota</taxon>
        <taxon>Alphaproteobacteria</taxon>
        <taxon>Hyphomicrobiales</taxon>
        <taxon>Methylocystaceae</taxon>
        <taxon>Methylocystis</taxon>
    </lineage>
</organism>
<reference evidence="2 3" key="1">
    <citation type="journal article" date="2023" name="Int. J. Syst. Evol. Microbiol.">
        <title>Methylocystis iwaonis sp. nov., a type II methane-oxidizing bacterium from surface soil of a rice paddy field in Japan, and emended description of the genus Methylocystis (ex Whittenbury et al. 1970) Bowman et al. 1993.</title>
        <authorList>
            <person name="Kaise H."/>
            <person name="Sawadogo J.B."/>
            <person name="Alam M.S."/>
            <person name="Ueno C."/>
            <person name="Dianou D."/>
            <person name="Shinjo R."/>
            <person name="Asakawa S."/>
        </authorList>
    </citation>
    <scope>NUCLEOTIDE SEQUENCE [LARGE SCALE GENOMIC DNA]</scope>
    <source>
        <strain evidence="2 3">SS37A-Re</strain>
    </source>
</reference>
<gene>
    <name evidence="2" type="ORF">SS37A_03600</name>
</gene>
<dbReference type="Proteomes" id="UP001317629">
    <property type="component" value="Chromosome"/>
</dbReference>